<evidence type="ECO:0000256" key="1">
    <source>
        <dbReference type="SAM" id="MobiDB-lite"/>
    </source>
</evidence>
<proteinExistence type="predicted"/>
<dbReference type="Proteomes" id="UP000250928">
    <property type="component" value="Unassembled WGS sequence"/>
</dbReference>
<accession>A0A657PNW6</accession>
<dbReference type="EMBL" id="PQCO01000299">
    <property type="protein sequence ID" value="PUD98581.1"/>
    <property type="molecule type" value="Genomic_DNA"/>
</dbReference>
<organism evidence="2 3">
    <name type="scientific">Candidatus Sedimenticola endophacoides</name>
    <dbReference type="NCBI Taxonomy" id="2548426"/>
    <lineage>
        <taxon>Bacteria</taxon>
        <taxon>Pseudomonadati</taxon>
        <taxon>Pseudomonadota</taxon>
        <taxon>Gammaproteobacteria</taxon>
        <taxon>Chromatiales</taxon>
        <taxon>Sedimenticolaceae</taxon>
        <taxon>Sedimenticola</taxon>
    </lineage>
</organism>
<name>A0A657PNW6_9GAMM</name>
<protein>
    <submittedName>
        <fullName evidence="2">Uncharacterized protein</fullName>
    </submittedName>
</protein>
<evidence type="ECO:0000313" key="3">
    <source>
        <dbReference type="Proteomes" id="UP000250928"/>
    </source>
</evidence>
<feature type="region of interest" description="Disordered" evidence="1">
    <location>
        <begin position="266"/>
        <end position="286"/>
    </location>
</feature>
<evidence type="ECO:0000313" key="2">
    <source>
        <dbReference type="EMBL" id="PUD98581.1"/>
    </source>
</evidence>
<dbReference type="AlphaFoldDB" id="A0A657PNW6"/>
<sequence>MGIFGFIKYNQSALPDIAGSLWKVVPGEGAPLLGLRLRQFVMANVPHRYFAAPGANVETRPIYHVLGMNWQRMAHYYLLNLELDTYRLATVPPGARAGATPSPSPRPGTRLESVEAPRQLEAFAFDRPADVAPRKDRAYVCRRFLDHPRYDYQLLLYHTRGEIPALVVCRWVEHKGCRAWRIVDYYGEERHLEGIIPHLYRRLVVQGGEYLDLVCLGFEARALERAGFTALDLDQQALIIPNYFEPFEARNVPLYAVSDRSERLRPRLCRGDGDQDRPNQPLPGFR</sequence>
<gene>
    <name evidence="2" type="ORF">C3L24_12530</name>
</gene>
<reference evidence="2 3" key="1">
    <citation type="submission" date="2018-01" db="EMBL/GenBank/DDBJ databases">
        <title>Novel co-symbiosis in the lucinid bivalve Phacoides pectinatus.</title>
        <authorList>
            <person name="Lim S.J."/>
            <person name="Davis B.G."/>
            <person name="Gill D.E."/>
            <person name="Engel A.S."/>
            <person name="Anderson L.C."/>
            <person name="Campbell B.J."/>
        </authorList>
    </citation>
    <scope>NUCLEOTIDE SEQUENCE [LARGE SCALE GENOMIC DNA]</scope>
    <source>
        <strain evidence="2">N3_P5</strain>
    </source>
</reference>
<feature type="compositionally biased region" description="Basic and acidic residues" evidence="1">
    <location>
        <begin position="266"/>
        <end position="277"/>
    </location>
</feature>
<comment type="caution">
    <text evidence="2">The sequence shown here is derived from an EMBL/GenBank/DDBJ whole genome shotgun (WGS) entry which is preliminary data.</text>
</comment>